<dbReference type="HOGENOM" id="CLU_2662582_0_0_3"/>
<dbReference type="Proteomes" id="UP000000268">
    <property type="component" value="Chromosome"/>
</dbReference>
<dbReference type="KEGG" id="amr:AM1_3184"/>
<evidence type="ECO:0000313" key="2">
    <source>
        <dbReference type="Proteomes" id="UP000000268"/>
    </source>
</evidence>
<proteinExistence type="predicted"/>
<gene>
    <name evidence="1" type="ordered locus">AM1_3184</name>
</gene>
<sequence length="75" mass="8395">MTMTSQMALLQNIQTMTLLNTLNTTVFHSEQSLFLSDAEINSFILLDLDVDSMNESLELETLEELSSNKLARIAA</sequence>
<evidence type="ECO:0000313" key="1">
    <source>
        <dbReference type="EMBL" id="ABW28180.1"/>
    </source>
</evidence>
<dbReference type="EMBL" id="CP000828">
    <property type="protein sequence ID" value="ABW28180.1"/>
    <property type="molecule type" value="Genomic_DNA"/>
</dbReference>
<accession>B0CES5</accession>
<protein>
    <submittedName>
        <fullName evidence="1">Uncharacterized protein</fullName>
    </submittedName>
</protein>
<dbReference type="AlphaFoldDB" id="B0CES5"/>
<organism evidence="1 2">
    <name type="scientific">Acaryochloris marina (strain MBIC 11017)</name>
    <dbReference type="NCBI Taxonomy" id="329726"/>
    <lineage>
        <taxon>Bacteria</taxon>
        <taxon>Bacillati</taxon>
        <taxon>Cyanobacteriota</taxon>
        <taxon>Cyanophyceae</taxon>
        <taxon>Acaryochloridales</taxon>
        <taxon>Acaryochloridaceae</taxon>
        <taxon>Acaryochloris</taxon>
    </lineage>
</organism>
<name>B0CES5_ACAM1</name>
<keyword evidence="2" id="KW-1185">Reference proteome</keyword>
<reference evidence="1 2" key="1">
    <citation type="journal article" date="2008" name="Proc. Natl. Acad. Sci. U.S.A.">
        <title>Niche adaptation and genome expansion in the chlorophyll d-producing cyanobacterium Acaryochloris marina.</title>
        <authorList>
            <person name="Swingley W.D."/>
            <person name="Chen M."/>
            <person name="Cheung P.C."/>
            <person name="Conrad A.L."/>
            <person name="Dejesa L.C."/>
            <person name="Hao J."/>
            <person name="Honchak B.M."/>
            <person name="Karbach L.E."/>
            <person name="Kurdoglu A."/>
            <person name="Lahiri S."/>
            <person name="Mastrian S.D."/>
            <person name="Miyashita H."/>
            <person name="Page L."/>
            <person name="Ramakrishna P."/>
            <person name="Satoh S."/>
            <person name="Sattley W.M."/>
            <person name="Shimada Y."/>
            <person name="Taylor H.L."/>
            <person name="Tomo T."/>
            <person name="Tsuchiya T."/>
            <person name="Wang Z.T."/>
            <person name="Raymond J."/>
            <person name="Mimuro M."/>
            <person name="Blankenship R.E."/>
            <person name="Touchman J.W."/>
        </authorList>
    </citation>
    <scope>NUCLEOTIDE SEQUENCE [LARGE SCALE GENOMIC DNA]</scope>
    <source>
        <strain evidence="2">MBIC 11017</strain>
    </source>
</reference>